<dbReference type="RefSeq" id="WP_082031881.1">
    <property type="nucleotide sequence ID" value="NZ_BDCI01000041.1"/>
</dbReference>
<keyword evidence="3" id="KW-1185">Reference proteome</keyword>
<reference evidence="2 3" key="1">
    <citation type="journal article" date="2014" name="Int. J. Syst. Evol. Microbiol.">
        <title>Nocardia vulneris sp. nov., isolated from wounds of human patients in North America.</title>
        <authorList>
            <person name="Lasker B.A."/>
            <person name="Bell M."/>
            <person name="Klenk H.P."/>
            <person name="Sproer C."/>
            <person name="Schumann C."/>
            <person name="Schumann P."/>
            <person name="Brown J.M."/>
        </authorList>
    </citation>
    <scope>NUCLEOTIDE SEQUENCE [LARGE SCALE GENOMIC DNA]</scope>
    <source>
        <strain evidence="2 3">W9851</strain>
    </source>
</reference>
<dbReference type="InterPro" id="IPR050583">
    <property type="entry name" value="Mycobacterial_A85_antigen"/>
</dbReference>
<evidence type="ECO:0000256" key="1">
    <source>
        <dbReference type="SAM" id="SignalP"/>
    </source>
</evidence>
<dbReference type="Pfam" id="PF00756">
    <property type="entry name" value="Esterase"/>
    <property type="match status" value="1"/>
</dbReference>
<name>A0ABR4ZL13_9NOCA</name>
<dbReference type="EMBL" id="JNFP01000005">
    <property type="protein sequence ID" value="KIA65953.1"/>
    <property type="molecule type" value="Genomic_DNA"/>
</dbReference>
<accession>A0ABR4ZL13</accession>
<dbReference type="Gene3D" id="3.40.50.1820">
    <property type="entry name" value="alpha/beta hydrolase"/>
    <property type="match status" value="1"/>
</dbReference>
<feature type="chain" id="PRO_5045163650" evidence="1">
    <location>
        <begin position="39"/>
        <end position="336"/>
    </location>
</feature>
<gene>
    <name evidence="2" type="ORF">FG87_05770</name>
</gene>
<dbReference type="SUPFAM" id="SSF53474">
    <property type="entry name" value="alpha/beta-Hydrolases"/>
    <property type="match status" value="1"/>
</dbReference>
<organism evidence="2 3">
    <name type="scientific">Nocardia vulneris</name>
    <dbReference type="NCBI Taxonomy" id="1141657"/>
    <lineage>
        <taxon>Bacteria</taxon>
        <taxon>Bacillati</taxon>
        <taxon>Actinomycetota</taxon>
        <taxon>Actinomycetes</taxon>
        <taxon>Mycobacteriales</taxon>
        <taxon>Nocardiaceae</taxon>
        <taxon>Nocardia</taxon>
    </lineage>
</organism>
<sequence>MSLGLSLRAAARRSVGCPVAVLALVLMSISLTPAPARAQPQAVLDHIEPKSDRWAEVFVRSPAMGRVMQLDVLHPVAGTAPHPTLYLLDGDGATDQEAQSTWTRKSDIVQFFADKAVNVVMSVGGPGSFYTDWLRDDPKLGHNRWETFLTQELPPLLDRLLDGNGRNAIAGESMGAQAAATLAFRHPALYRAMAAYSGCLISDKLDQATVRSAVTIKGGDPDNMWGTRTDPEWAAHDPSKHIEELRGKQIYLSTASGVPGRADFTYDPTADYPEDTFNSIVLESLAHDCTTEFDADLRAHGVPATVRYTDFGTHSWPYWQAALHDSWPILAQGLDG</sequence>
<comment type="caution">
    <text evidence="2">The sequence shown here is derived from an EMBL/GenBank/DDBJ whole genome shotgun (WGS) entry which is preliminary data.</text>
</comment>
<dbReference type="InterPro" id="IPR029058">
    <property type="entry name" value="AB_hydrolase_fold"/>
</dbReference>
<keyword evidence="1" id="KW-0732">Signal</keyword>
<dbReference type="InterPro" id="IPR000801">
    <property type="entry name" value="Esterase-like"/>
</dbReference>
<dbReference type="PANTHER" id="PTHR48098">
    <property type="entry name" value="ENTEROCHELIN ESTERASE-RELATED"/>
    <property type="match status" value="1"/>
</dbReference>
<evidence type="ECO:0000313" key="3">
    <source>
        <dbReference type="Proteomes" id="UP000031364"/>
    </source>
</evidence>
<dbReference type="PANTHER" id="PTHR48098:SF1">
    <property type="entry name" value="DIACYLGLYCEROL ACYLTRANSFERASE_MYCOLYLTRANSFERASE AG85A"/>
    <property type="match status" value="1"/>
</dbReference>
<feature type="signal peptide" evidence="1">
    <location>
        <begin position="1"/>
        <end position="38"/>
    </location>
</feature>
<protein>
    <submittedName>
        <fullName evidence="2">Mycolyltransferase</fullName>
    </submittedName>
</protein>
<dbReference type="Proteomes" id="UP000031364">
    <property type="component" value="Unassembled WGS sequence"/>
</dbReference>
<proteinExistence type="predicted"/>
<evidence type="ECO:0000313" key="2">
    <source>
        <dbReference type="EMBL" id="KIA65953.1"/>
    </source>
</evidence>